<gene>
    <name evidence="1" type="ORF">D6B99_06610</name>
</gene>
<evidence type="ECO:0000313" key="1">
    <source>
        <dbReference type="EMBL" id="AYD47310.1"/>
    </source>
</evidence>
<evidence type="ECO:0000313" key="2">
    <source>
        <dbReference type="Proteomes" id="UP000266118"/>
    </source>
</evidence>
<reference evidence="1 2" key="1">
    <citation type="submission" date="2018-09" db="EMBL/GenBank/DDBJ databases">
        <title>Arachidicoccus sp. nov., a bacterium isolated from soil.</title>
        <authorList>
            <person name="Weon H.-Y."/>
            <person name="Kwon S.-W."/>
            <person name="Lee S.A."/>
        </authorList>
    </citation>
    <scope>NUCLEOTIDE SEQUENCE [LARGE SCALE GENOMIC DNA]</scope>
    <source>
        <strain evidence="1 2">KIS59-12</strain>
    </source>
</reference>
<protein>
    <submittedName>
        <fullName evidence="1">Uncharacterized protein</fullName>
    </submittedName>
</protein>
<keyword evidence="2" id="KW-1185">Reference proteome</keyword>
<dbReference type="Proteomes" id="UP000266118">
    <property type="component" value="Chromosome"/>
</dbReference>
<dbReference type="AlphaFoldDB" id="A0A386HP92"/>
<dbReference type="KEGG" id="ark:D6B99_06610"/>
<sequence>MLNRKNIPLKVLQEELKLKGIKLVLHQHKEGNIYDVTYIDYNTKTVYSGTALGRDYNINGLLERMSNWAFSSTEKPLINLSQTNKTKEVYPKISV</sequence>
<dbReference type="RefSeq" id="WP_119986292.1">
    <property type="nucleotide sequence ID" value="NZ_CP032489.1"/>
</dbReference>
<dbReference type="EMBL" id="CP032489">
    <property type="protein sequence ID" value="AYD47310.1"/>
    <property type="molecule type" value="Genomic_DNA"/>
</dbReference>
<name>A0A386HP92_9BACT</name>
<organism evidence="1 2">
    <name type="scientific">Arachidicoccus soli</name>
    <dbReference type="NCBI Taxonomy" id="2341117"/>
    <lineage>
        <taxon>Bacteria</taxon>
        <taxon>Pseudomonadati</taxon>
        <taxon>Bacteroidota</taxon>
        <taxon>Chitinophagia</taxon>
        <taxon>Chitinophagales</taxon>
        <taxon>Chitinophagaceae</taxon>
        <taxon>Arachidicoccus</taxon>
    </lineage>
</organism>
<proteinExistence type="predicted"/>
<accession>A0A386HP92</accession>
<dbReference type="OrthoDB" id="915634at2"/>